<feature type="chain" id="PRO_5002433606" evidence="3">
    <location>
        <begin position="25"/>
        <end position="49"/>
    </location>
</feature>
<keyword evidence="3" id="KW-0732">Signal</keyword>
<reference evidence="4" key="2">
    <citation type="journal article" date="2015" name="Fish Shellfish Immunol.">
        <title>Early steps in the European eel (Anguilla anguilla)-Vibrio vulnificus interaction in the gills: Role of the RtxA13 toxin.</title>
        <authorList>
            <person name="Callol A."/>
            <person name="Pajuelo D."/>
            <person name="Ebbesson L."/>
            <person name="Teles M."/>
            <person name="MacKenzie S."/>
            <person name="Amaro C."/>
        </authorList>
    </citation>
    <scope>NUCLEOTIDE SEQUENCE</scope>
</reference>
<sequence>MCHIPVFCWVSAAVLDTMFGKVGSGDLPRTLTEMYTHYLLIQTNVKNQN</sequence>
<evidence type="ECO:0000313" key="4">
    <source>
        <dbReference type="EMBL" id="JAH74588.1"/>
    </source>
</evidence>
<protein>
    <submittedName>
        <fullName evidence="4">Uncharacterized protein</fullName>
    </submittedName>
</protein>
<feature type="signal peptide" evidence="3">
    <location>
        <begin position="1"/>
        <end position="24"/>
    </location>
</feature>
<evidence type="ECO:0000256" key="2">
    <source>
        <dbReference type="ARBA" id="ARBA00022737"/>
    </source>
</evidence>
<keyword evidence="1" id="KW-0433">Leucine-rich repeat</keyword>
<dbReference type="EMBL" id="GBXM01033989">
    <property type="protein sequence ID" value="JAH74588.1"/>
    <property type="molecule type" value="Transcribed_RNA"/>
</dbReference>
<reference evidence="4" key="1">
    <citation type="submission" date="2014-11" db="EMBL/GenBank/DDBJ databases">
        <authorList>
            <person name="Amaro Gonzalez C."/>
        </authorList>
    </citation>
    <scope>NUCLEOTIDE SEQUENCE</scope>
</reference>
<organism evidence="4">
    <name type="scientific">Anguilla anguilla</name>
    <name type="common">European freshwater eel</name>
    <name type="synonym">Muraena anguilla</name>
    <dbReference type="NCBI Taxonomy" id="7936"/>
    <lineage>
        <taxon>Eukaryota</taxon>
        <taxon>Metazoa</taxon>
        <taxon>Chordata</taxon>
        <taxon>Craniata</taxon>
        <taxon>Vertebrata</taxon>
        <taxon>Euteleostomi</taxon>
        <taxon>Actinopterygii</taxon>
        <taxon>Neopterygii</taxon>
        <taxon>Teleostei</taxon>
        <taxon>Anguilliformes</taxon>
        <taxon>Anguillidae</taxon>
        <taxon>Anguilla</taxon>
    </lineage>
</organism>
<dbReference type="InterPro" id="IPR051261">
    <property type="entry name" value="NLR"/>
</dbReference>
<dbReference type="AlphaFoldDB" id="A0A0E9VBJ4"/>
<name>A0A0E9VBJ4_ANGAN</name>
<evidence type="ECO:0000256" key="1">
    <source>
        <dbReference type="ARBA" id="ARBA00022614"/>
    </source>
</evidence>
<dbReference type="PANTHER" id="PTHR24106">
    <property type="entry name" value="NACHT, LRR AND CARD DOMAINS-CONTAINING"/>
    <property type="match status" value="1"/>
</dbReference>
<proteinExistence type="predicted"/>
<evidence type="ECO:0000256" key="3">
    <source>
        <dbReference type="SAM" id="SignalP"/>
    </source>
</evidence>
<keyword evidence="2" id="KW-0677">Repeat</keyword>
<accession>A0A0E9VBJ4</accession>